<comment type="similarity">
    <text evidence="2">Belongs to the membrane fusion protein (MFP) (TC 8.A.1) family.</text>
</comment>
<keyword evidence="3" id="KW-0813">Transport</keyword>
<evidence type="ECO:0000256" key="6">
    <source>
        <dbReference type="SAM" id="Phobius"/>
    </source>
</evidence>
<dbReference type="Pfam" id="PF25954">
    <property type="entry name" value="Beta-barrel_RND_2"/>
    <property type="match status" value="1"/>
</dbReference>
<name>A0A1I7NU08_9HYPH</name>
<dbReference type="Gene3D" id="2.40.30.170">
    <property type="match status" value="1"/>
</dbReference>
<keyword evidence="12" id="KW-1185">Reference proteome</keyword>
<evidence type="ECO:0000256" key="3">
    <source>
        <dbReference type="ARBA" id="ARBA00022448"/>
    </source>
</evidence>
<evidence type="ECO:0000313" key="12">
    <source>
        <dbReference type="Proteomes" id="UP000199423"/>
    </source>
</evidence>
<evidence type="ECO:0000256" key="4">
    <source>
        <dbReference type="SAM" id="Coils"/>
    </source>
</evidence>
<feature type="region of interest" description="Disordered" evidence="5">
    <location>
        <begin position="400"/>
        <end position="429"/>
    </location>
</feature>
<evidence type="ECO:0000256" key="1">
    <source>
        <dbReference type="ARBA" id="ARBA00004196"/>
    </source>
</evidence>
<dbReference type="NCBIfam" id="TIGR01730">
    <property type="entry name" value="RND_mfp"/>
    <property type="match status" value="1"/>
</dbReference>
<dbReference type="Gene3D" id="2.40.50.100">
    <property type="match status" value="1"/>
</dbReference>
<feature type="domain" description="Multidrug resistance protein MdtA-like barrel-sandwich hybrid" evidence="8">
    <location>
        <begin position="109"/>
        <end position="244"/>
    </location>
</feature>
<evidence type="ECO:0000259" key="10">
    <source>
        <dbReference type="Pfam" id="PF25967"/>
    </source>
</evidence>
<feature type="region of interest" description="Disordered" evidence="5">
    <location>
        <begin position="1"/>
        <end position="34"/>
    </location>
</feature>
<keyword evidence="4" id="KW-0175">Coiled coil</keyword>
<sequence>MQHEPLVKPPENRQRPENPSASPPGSLAGNPIERPRRSRWKMPLLALLFIGGAALLAFTGITGREESIAQLKNKSATRAIPTVAVSTPAVQPSIGLLDLPGRLDAYYQAALFARVSGYVASRNADIGTHVKTGDVLATIDAPDLDQQLSQAEYDLNNAKANAALAAVTNQRFQALLPNSYVTHQQADEKLADLESKNALVKSAQANVDRLKALTQYKSIVAPFDGIVTVRNTDVGNLINVGSSTGSEMFVVADVHKLRLYVNVPQVYVPMIPNGTIGVLTVPERPGKKYEAKVEASSGAVDVASGTTRMQLVVDNTAGELMPGAYASVHLTVGNKHDVLVIPASAVLFDKAGLRVATVGTDDKVLLKPITIGRDLGATIEVASGLAPEDRVIESVPDGIVDGDRVNIKERPNSSTAPSSSNGPTPPNKG</sequence>
<feature type="coiled-coil region" evidence="4">
    <location>
        <begin position="141"/>
        <end position="213"/>
    </location>
</feature>
<feature type="domain" description="Multidrug resistance protein MdtA-like C-terminal permuted SH3" evidence="10">
    <location>
        <begin position="337"/>
        <end position="392"/>
    </location>
</feature>
<dbReference type="InterPro" id="IPR058625">
    <property type="entry name" value="MdtA-like_BSH"/>
</dbReference>
<dbReference type="SUPFAM" id="SSF111369">
    <property type="entry name" value="HlyD-like secretion proteins"/>
    <property type="match status" value="1"/>
</dbReference>
<dbReference type="STRING" id="51670.SAMN04488557_3513"/>
<dbReference type="EMBL" id="FPCH01000003">
    <property type="protein sequence ID" value="SFV38110.1"/>
    <property type="molecule type" value="Genomic_DNA"/>
</dbReference>
<feature type="domain" description="CusB-like beta-barrel" evidence="9">
    <location>
        <begin position="261"/>
        <end position="331"/>
    </location>
</feature>
<dbReference type="GO" id="GO:0015562">
    <property type="term" value="F:efflux transmembrane transporter activity"/>
    <property type="evidence" value="ECO:0007669"/>
    <property type="project" value="TreeGrafter"/>
</dbReference>
<reference evidence="12" key="1">
    <citation type="submission" date="2016-10" db="EMBL/GenBank/DDBJ databases">
        <authorList>
            <person name="Varghese N."/>
            <person name="Submissions S."/>
        </authorList>
    </citation>
    <scope>NUCLEOTIDE SEQUENCE [LARGE SCALE GENOMIC DNA]</scope>
    <source>
        <strain evidence="12">DSM 1565</strain>
    </source>
</reference>
<dbReference type="InterPro" id="IPR006143">
    <property type="entry name" value="RND_pump_MFP"/>
</dbReference>
<dbReference type="Gene3D" id="1.10.287.470">
    <property type="entry name" value="Helix hairpin bin"/>
    <property type="match status" value="1"/>
</dbReference>
<feature type="compositionally biased region" description="Basic and acidic residues" evidence="5">
    <location>
        <begin position="1"/>
        <end position="16"/>
    </location>
</feature>
<comment type="subcellular location">
    <subcellularLocation>
        <location evidence="1">Cell envelope</location>
    </subcellularLocation>
</comment>
<dbReference type="InterPro" id="IPR058792">
    <property type="entry name" value="Beta-barrel_RND_2"/>
</dbReference>
<dbReference type="Gene3D" id="2.40.420.20">
    <property type="match status" value="1"/>
</dbReference>
<keyword evidence="6" id="KW-1133">Transmembrane helix</keyword>
<dbReference type="InterPro" id="IPR058624">
    <property type="entry name" value="MdtA-like_HH"/>
</dbReference>
<feature type="transmembrane region" description="Helical" evidence="6">
    <location>
        <begin position="44"/>
        <end position="63"/>
    </location>
</feature>
<evidence type="ECO:0000259" key="9">
    <source>
        <dbReference type="Pfam" id="PF25954"/>
    </source>
</evidence>
<evidence type="ECO:0000313" key="11">
    <source>
        <dbReference type="EMBL" id="SFV38110.1"/>
    </source>
</evidence>
<dbReference type="Pfam" id="PF25967">
    <property type="entry name" value="RND-MFP_C"/>
    <property type="match status" value="1"/>
</dbReference>
<evidence type="ECO:0000259" key="7">
    <source>
        <dbReference type="Pfam" id="PF25876"/>
    </source>
</evidence>
<dbReference type="InterPro" id="IPR058627">
    <property type="entry name" value="MdtA-like_C"/>
</dbReference>
<proteinExistence type="inferred from homology"/>
<dbReference type="Proteomes" id="UP000199423">
    <property type="component" value="Unassembled WGS sequence"/>
</dbReference>
<keyword evidence="6" id="KW-0472">Membrane</keyword>
<dbReference type="PANTHER" id="PTHR30469:SF37">
    <property type="entry name" value="RAGD PROTEIN"/>
    <property type="match status" value="1"/>
</dbReference>
<protein>
    <submittedName>
        <fullName evidence="11">RND family efflux transporter, MFP subunit</fullName>
    </submittedName>
</protein>
<evidence type="ECO:0000256" key="2">
    <source>
        <dbReference type="ARBA" id="ARBA00009477"/>
    </source>
</evidence>
<evidence type="ECO:0000256" key="5">
    <source>
        <dbReference type="SAM" id="MobiDB-lite"/>
    </source>
</evidence>
<evidence type="ECO:0000259" key="8">
    <source>
        <dbReference type="Pfam" id="PF25917"/>
    </source>
</evidence>
<dbReference type="Pfam" id="PF25917">
    <property type="entry name" value="BSH_RND"/>
    <property type="match status" value="1"/>
</dbReference>
<dbReference type="OrthoDB" id="9806939at2"/>
<dbReference type="PANTHER" id="PTHR30469">
    <property type="entry name" value="MULTIDRUG RESISTANCE PROTEIN MDTA"/>
    <property type="match status" value="1"/>
</dbReference>
<keyword evidence="6" id="KW-0812">Transmembrane</keyword>
<feature type="compositionally biased region" description="Basic and acidic residues" evidence="5">
    <location>
        <begin position="401"/>
        <end position="411"/>
    </location>
</feature>
<feature type="domain" description="Multidrug resistance protein MdtA-like alpha-helical hairpin" evidence="7">
    <location>
        <begin position="147"/>
        <end position="209"/>
    </location>
</feature>
<gene>
    <name evidence="11" type="ORF">SAMN04488557_3513</name>
</gene>
<dbReference type="Pfam" id="PF25876">
    <property type="entry name" value="HH_MFP_RND"/>
    <property type="match status" value="1"/>
</dbReference>
<accession>A0A1I7NU08</accession>
<dbReference type="AlphaFoldDB" id="A0A1I7NU08"/>
<dbReference type="GO" id="GO:1990281">
    <property type="term" value="C:efflux pump complex"/>
    <property type="evidence" value="ECO:0007669"/>
    <property type="project" value="TreeGrafter"/>
</dbReference>
<organism evidence="11 12">
    <name type="scientific">Hyphomicrobium facile</name>
    <dbReference type="NCBI Taxonomy" id="51670"/>
    <lineage>
        <taxon>Bacteria</taxon>
        <taxon>Pseudomonadati</taxon>
        <taxon>Pseudomonadota</taxon>
        <taxon>Alphaproteobacteria</taxon>
        <taxon>Hyphomicrobiales</taxon>
        <taxon>Hyphomicrobiaceae</taxon>
        <taxon>Hyphomicrobium</taxon>
    </lineage>
</organism>
<feature type="compositionally biased region" description="Polar residues" evidence="5">
    <location>
        <begin position="412"/>
        <end position="422"/>
    </location>
</feature>